<sequence length="156" mass="17372">METVKISDSSLKSGNVDLDGAGNPKRIWEPLNFQRNEFRLLQPLYVSTNSGEQVIDALVINFALNDPPPYVALSYAWGNGEARFKIMLNGVPHLITDHLRQALLVLLAQGKTHVWVDALCIRQDDPDEKASQVQRMATVFQEAETVIIWLGVGSSQ</sequence>
<proteinExistence type="predicted"/>
<gene>
    <name evidence="2" type="ORF">H2200_006270</name>
</gene>
<name>A0AA38XAR6_9EURO</name>
<dbReference type="Proteomes" id="UP001172673">
    <property type="component" value="Unassembled WGS sequence"/>
</dbReference>
<dbReference type="PANTHER" id="PTHR24148:SF73">
    <property type="entry name" value="HET DOMAIN PROTEIN (AFU_ORTHOLOGUE AFUA_8G01020)"/>
    <property type="match status" value="1"/>
</dbReference>
<dbReference type="InterPro" id="IPR052895">
    <property type="entry name" value="HetReg/Transcr_Mod"/>
</dbReference>
<reference evidence="2" key="1">
    <citation type="submission" date="2022-10" db="EMBL/GenBank/DDBJ databases">
        <title>Culturing micro-colonial fungi from biological soil crusts in the Mojave desert and describing Neophaeococcomyces mojavensis, and introducing the new genera and species Taxawa tesnikishii.</title>
        <authorList>
            <person name="Kurbessoian T."/>
            <person name="Stajich J.E."/>
        </authorList>
    </citation>
    <scope>NUCLEOTIDE SEQUENCE</scope>
    <source>
        <strain evidence="2">TK_41</strain>
    </source>
</reference>
<evidence type="ECO:0000259" key="1">
    <source>
        <dbReference type="Pfam" id="PF06985"/>
    </source>
</evidence>
<keyword evidence="3" id="KW-1185">Reference proteome</keyword>
<organism evidence="2 3">
    <name type="scientific">Cladophialophora chaetospira</name>
    <dbReference type="NCBI Taxonomy" id="386627"/>
    <lineage>
        <taxon>Eukaryota</taxon>
        <taxon>Fungi</taxon>
        <taxon>Dikarya</taxon>
        <taxon>Ascomycota</taxon>
        <taxon>Pezizomycotina</taxon>
        <taxon>Eurotiomycetes</taxon>
        <taxon>Chaetothyriomycetidae</taxon>
        <taxon>Chaetothyriales</taxon>
        <taxon>Herpotrichiellaceae</taxon>
        <taxon>Cladophialophora</taxon>
    </lineage>
</organism>
<dbReference type="AlphaFoldDB" id="A0AA38XAR6"/>
<comment type="caution">
    <text evidence="2">The sequence shown here is derived from an EMBL/GenBank/DDBJ whole genome shotgun (WGS) entry which is preliminary data.</text>
</comment>
<dbReference type="EMBL" id="JAPDRK010000008">
    <property type="protein sequence ID" value="KAJ9609941.1"/>
    <property type="molecule type" value="Genomic_DNA"/>
</dbReference>
<dbReference type="InterPro" id="IPR010730">
    <property type="entry name" value="HET"/>
</dbReference>
<accession>A0AA38XAR6</accession>
<evidence type="ECO:0000313" key="2">
    <source>
        <dbReference type="EMBL" id="KAJ9609941.1"/>
    </source>
</evidence>
<dbReference type="PANTHER" id="PTHR24148">
    <property type="entry name" value="ANKYRIN REPEAT DOMAIN-CONTAINING PROTEIN 39 HOMOLOG-RELATED"/>
    <property type="match status" value="1"/>
</dbReference>
<protein>
    <recommendedName>
        <fullName evidence="1">Heterokaryon incompatibility domain-containing protein</fullName>
    </recommendedName>
</protein>
<evidence type="ECO:0000313" key="3">
    <source>
        <dbReference type="Proteomes" id="UP001172673"/>
    </source>
</evidence>
<dbReference type="Pfam" id="PF06985">
    <property type="entry name" value="HET"/>
    <property type="match status" value="1"/>
</dbReference>
<feature type="domain" description="Heterokaryon incompatibility" evidence="1">
    <location>
        <begin position="70"/>
        <end position="154"/>
    </location>
</feature>